<keyword evidence="6 7" id="KW-0472">Membrane</keyword>
<dbReference type="PANTHER" id="PTHR48020">
    <property type="entry name" value="PROTON MYO-INOSITOL COTRANSPORTER"/>
    <property type="match status" value="1"/>
</dbReference>
<dbReference type="GO" id="GO:0005366">
    <property type="term" value="F:myo-inositol:proton symporter activity"/>
    <property type="evidence" value="ECO:0007669"/>
    <property type="project" value="TreeGrafter"/>
</dbReference>
<evidence type="ECO:0000256" key="7">
    <source>
        <dbReference type="SAM" id="Phobius"/>
    </source>
</evidence>
<dbReference type="AlphaFoldDB" id="A0A5K1K9C2"/>
<dbReference type="InterPro" id="IPR050814">
    <property type="entry name" value="Myo-inositol_Transporter"/>
</dbReference>
<evidence type="ECO:0000256" key="4">
    <source>
        <dbReference type="ARBA" id="ARBA00022692"/>
    </source>
</evidence>
<evidence type="ECO:0000256" key="2">
    <source>
        <dbReference type="ARBA" id="ARBA00022448"/>
    </source>
</evidence>
<evidence type="ECO:0000256" key="1">
    <source>
        <dbReference type="ARBA" id="ARBA00004651"/>
    </source>
</evidence>
<feature type="domain" description="Major facilitator superfamily (MFS) profile" evidence="8">
    <location>
        <begin position="1"/>
        <end position="85"/>
    </location>
</feature>
<evidence type="ECO:0000256" key="5">
    <source>
        <dbReference type="ARBA" id="ARBA00022989"/>
    </source>
</evidence>
<organism evidence="9">
    <name type="scientific">Ganoderma boninense</name>
    <dbReference type="NCBI Taxonomy" id="34458"/>
    <lineage>
        <taxon>Eukaryota</taxon>
        <taxon>Fungi</taxon>
        <taxon>Dikarya</taxon>
        <taxon>Basidiomycota</taxon>
        <taxon>Agaricomycotina</taxon>
        <taxon>Agaricomycetes</taxon>
        <taxon>Polyporales</taxon>
        <taxon>Polyporaceae</taxon>
        <taxon>Ganoderma</taxon>
    </lineage>
</organism>
<comment type="subcellular location">
    <subcellularLocation>
        <location evidence="1">Cell membrane</location>
        <topology evidence="1">Multi-pass membrane protein</topology>
    </subcellularLocation>
</comment>
<name>A0A5K1K9C2_9APHY</name>
<protein>
    <submittedName>
        <fullName evidence="9">Zn(2)-C6 fungal-type domain-containing protein</fullName>
    </submittedName>
</protein>
<dbReference type="PROSITE" id="PS50850">
    <property type="entry name" value="MFS"/>
    <property type="match status" value="1"/>
</dbReference>
<proteinExistence type="predicted"/>
<evidence type="ECO:0000256" key="6">
    <source>
        <dbReference type="ARBA" id="ARBA00023136"/>
    </source>
</evidence>
<feature type="transmembrane region" description="Helical" evidence="7">
    <location>
        <begin position="60"/>
        <end position="81"/>
    </location>
</feature>
<dbReference type="InterPro" id="IPR005828">
    <property type="entry name" value="MFS_sugar_transport-like"/>
</dbReference>
<keyword evidence="3" id="KW-1003">Cell membrane</keyword>
<keyword evidence="2" id="KW-0813">Transport</keyword>
<keyword evidence="4 7" id="KW-0812">Transmembrane</keyword>
<gene>
    <name evidence="9" type="primary">G4N3W1</name>
</gene>
<dbReference type="Gene3D" id="1.20.1250.20">
    <property type="entry name" value="MFS general substrate transporter like domains"/>
    <property type="match status" value="1"/>
</dbReference>
<evidence type="ECO:0000256" key="3">
    <source>
        <dbReference type="ARBA" id="ARBA00022475"/>
    </source>
</evidence>
<dbReference type="InterPro" id="IPR020846">
    <property type="entry name" value="MFS_dom"/>
</dbReference>
<dbReference type="GO" id="GO:0005886">
    <property type="term" value="C:plasma membrane"/>
    <property type="evidence" value="ECO:0007669"/>
    <property type="project" value="UniProtKB-SubCell"/>
</dbReference>
<reference evidence="9" key="1">
    <citation type="submission" date="2019-10" db="EMBL/GenBank/DDBJ databases">
        <authorList>
            <person name="Nor Muhammad N."/>
        </authorList>
    </citation>
    <scope>NUCLEOTIDE SEQUENCE</scope>
</reference>
<keyword evidence="5 7" id="KW-1133">Transmembrane helix</keyword>
<dbReference type="GO" id="GO:1904679">
    <property type="term" value="P:myo-inositol import across plasma membrane"/>
    <property type="evidence" value="ECO:0007669"/>
    <property type="project" value="TreeGrafter"/>
</dbReference>
<sequence length="127" mass="13718">MILFVASYATGLGNVPWQQGELFTLEVRGIGTSLATATNWSGNLIIGATYLSLMDRITPAGAFGFYAGLSVLGWFFCLFAYPETAGVSLEEVGLIFKDGFGIKESERLRKEKQAIRRAQAGRDGEAA</sequence>
<dbReference type="Pfam" id="PF00083">
    <property type="entry name" value="Sugar_tr"/>
    <property type="match status" value="1"/>
</dbReference>
<dbReference type="EMBL" id="LR730198">
    <property type="protein sequence ID" value="VWP02420.1"/>
    <property type="molecule type" value="Genomic_DNA"/>
</dbReference>
<dbReference type="SUPFAM" id="SSF103473">
    <property type="entry name" value="MFS general substrate transporter"/>
    <property type="match status" value="1"/>
</dbReference>
<accession>A0A5K1K9C2</accession>
<dbReference type="PANTHER" id="PTHR48020:SF12">
    <property type="entry name" value="PROTON MYO-INOSITOL COTRANSPORTER"/>
    <property type="match status" value="1"/>
</dbReference>
<evidence type="ECO:0000259" key="8">
    <source>
        <dbReference type="PROSITE" id="PS50850"/>
    </source>
</evidence>
<dbReference type="InterPro" id="IPR036259">
    <property type="entry name" value="MFS_trans_sf"/>
</dbReference>
<evidence type="ECO:0000313" key="9">
    <source>
        <dbReference type="EMBL" id="VWP02420.1"/>
    </source>
</evidence>